<dbReference type="Gene3D" id="1.25.40.20">
    <property type="entry name" value="Ankyrin repeat-containing domain"/>
    <property type="match status" value="2"/>
</dbReference>
<evidence type="ECO:0000256" key="2">
    <source>
        <dbReference type="ARBA" id="ARBA00022692"/>
    </source>
</evidence>
<evidence type="ECO:0000256" key="5">
    <source>
        <dbReference type="SAM" id="Phobius"/>
    </source>
</evidence>
<feature type="transmembrane region" description="Helical" evidence="5">
    <location>
        <begin position="1142"/>
        <end position="1162"/>
    </location>
</feature>
<dbReference type="SMART" id="SM00248">
    <property type="entry name" value="ANK"/>
    <property type="match status" value="4"/>
</dbReference>
<feature type="non-terminal residue" evidence="6">
    <location>
        <position position="1310"/>
    </location>
</feature>
<gene>
    <name evidence="6" type="ORF">MONBRDRAFT_33431</name>
</gene>
<sequence>MAPLDDYDLDPFRAANLTTIQDGFLLGLVQTDSGDLRFLAQPLIDEQGRPNSNGILIRHELPYSNGVPSFQSQHAALSPDLCAVIVHTAFGYRLLVWALAANTTIMVGEPQDLGEVSPAAHVVARGNKMLYQTIDGTVYVATVSRTSASPSASVLAPVSIYNAQQSALLTLSNDWLAISHGKDGSRSITLMIPHTVDQSGAPVLIMANATQLLQAYTPTAVGLLNFTAVLSYPCTTTVVTYCRHSAYSRECNVMSPNTCPTPTTTITTTAAAATVVSTESTSSVAPTASPSTLTAGELVPDRSSHVLAWALAGSLASFVLGALVVYQLSRRRRRRKLQYLYLASEDPSDKFTELHPDDSASTCGLEEKNASAGQGPSMYALEADLECRETQLYTQSAIQAFLQGEEVEALQIVHSSRGILEADELGRNILTLACLHNSDWLVFELTQHPQFDNLVKQYDQRGYTAFHWAILVSSYEIIERLLQVKYDLLMVPTLDGNLALHLLIRENRHEILRRLLDFKRRLLRLQILEEDENGLMPLERCDHYGADECRSLLQSVYDETVDTSKPLSANRTRFKRAIIMRLQRLRGGHQTSPVLVNAQAIYLNTTRMFLVCSSWRFLNPGQGMRKGSRVKALSVPNDESLPPSQNLSLSESLSQNLSLSLSSSDDVTRFVSCAQAILDSHVSSEVVKGKRVLSQAPVVSSSLPPPVSSAPLTPLLLVPPRPYPCLVASQPPRARPPRVRRDVSAHASPMVLASLGIHSAAASWCFLNDTMALVQPTAHTNLSTWFPNATTWPASAHYNSSLNEPFTESWAVIQPNQPPALVTFPPNMTVVHCEDMQILLRNISNPMDLALVYFDEDIPPQPLPGLRTCNAPPLSLRISNQELVLTFPTQSSVRVRTMLTADALQPSSNCSGGVDLAGDPLLDSSHFVATHGAYALVTTNPKLPNLAKLWIRTFPNAVQPVQAILAIDGNVALSHHYLAFHRHDNAIVVLNTSNVNANGYISQFSTLKLQNELVISLAISHDTLLVAVYEPDGNHRILVIPHKNAVLDIKAKTEIDLDNYRPQLVGFLNKDILIAFECNFSLVQSYNAWVYTSTTWTTVLKNNCIQLSPTTRPQPSTTSMIPTTPAHHSKSLFLAKLSSTEIIAVAVVVGAISFMLGLWLALRYKRRRKLLTASMFEDAPPLLKDYKADGDAINASGAHDKSQVLAQADSFSYASPPISAVSSPHSDAQLIAALHNPDHHTLAIALAEGDEDMALCLIAAGVDVTADDDLGRNALMLSCIYNCGAVVRRLTLHPLFDDLLQSHRSFHGYA</sequence>
<evidence type="ECO:0000256" key="4">
    <source>
        <dbReference type="ARBA" id="ARBA00023136"/>
    </source>
</evidence>
<dbReference type="InterPro" id="IPR002110">
    <property type="entry name" value="Ankyrin_rpt"/>
</dbReference>
<evidence type="ECO:0000313" key="6">
    <source>
        <dbReference type="EMBL" id="EDQ87257.1"/>
    </source>
</evidence>
<dbReference type="SUPFAM" id="SSF48403">
    <property type="entry name" value="Ankyrin repeat"/>
    <property type="match status" value="1"/>
</dbReference>
<dbReference type="EMBL" id="CH991560">
    <property type="protein sequence ID" value="EDQ87257.1"/>
    <property type="molecule type" value="Genomic_DNA"/>
</dbReference>
<dbReference type="InterPro" id="IPR036770">
    <property type="entry name" value="Ankyrin_rpt-contain_sf"/>
</dbReference>
<dbReference type="Proteomes" id="UP000001357">
    <property type="component" value="Unassembled WGS sequence"/>
</dbReference>
<dbReference type="GO" id="GO:0071944">
    <property type="term" value="C:cell periphery"/>
    <property type="evidence" value="ECO:0007669"/>
    <property type="project" value="UniProtKB-ARBA"/>
</dbReference>
<keyword evidence="2 5" id="KW-0812">Transmembrane</keyword>
<dbReference type="GO" id="GO:0016020">
    <property type="term" value="C:membrane"/>
    <property type="evidence" value="ECO:0007669"/>
    <property type="project" value="UniProtKB-SubCell"/>
</dbReference>
<proteinExistence type="predicted"/>
<dbReference type="InParanoid" id="A9V5C6"/>
<keyword evidence="3 5" id="KW-1133">Transmembrane helix</keyword>
<comment type="subcellular location">
    <subcellularLocation>
        <location evidence="1">Membrane</location>
        <topology evidence="1">Single-pass membrane protein</topology>
    </subcellularLocation>
</comment>
<dbReference type="GeneID" id="5893098"/>
<organism evidence="6 7">
    <name type="scientific">Monosiga brevicollis</name>
    <name type="common">Choanoflagellate</name>
    <dbReference type="NCBI Taxonomy" id="81824"/>
    <lineage>
        <taxon>Eukaryota</taxon>
        <taxon>Choanoflagellata</taxon>
        <taxon>Craspedida</taxon>
        <taxon>Salpingoecidae</taxon>
        <taxon>Monosiga</taxon>
    </lineage>
</organism>
<accession>A9V5C6</accession>
<dbReference type="InterPro" id="IPR051694">
    <property type="entry name" value="Immunoregulatory_rcpt-like"/>
</dbReference>
<evidence type="ECO:0000313" key="7">
    <source>
        <dbReference type="Proteomes" id="UP000001357"/>
    </source>
</evidence>
<evidence type="ECO:0000256" key="1">
    <source>
        <dbReference type="ARBA" id="ARBA00004167"/>
    </source>
</evidence>
<reference evidence="6 7" key="1">
    <citation type="journal article" date="2008" name="Nature">
        <title>The genome of the choanoflagellate Monosiga brevicollis and the origin of metazoans.</title>
        <authorList>
            <consortium name="JGI Sequencing"/>
            <person name="King N."/>
            <person name="Westbrook M.J."/>
            <person name="Young S.L."/>
            <person name="Kuo A."/>
            <person name="Abedin M."/>
            <person name="Chapman J."/>
            <person name="Fairclough S."/>
            <person name="Hellsten U."/>
            <person name="Isogai Y."/>
            <person name="Letunic I."/>
            <person name="Marr M."/>
            <person name="Pincus D."/>
            <person name="Putnam N."/>
            <person name="Rokas A."/>
            <person name="Wright K.J."/>
            <person name="Zuzow R."/>
            <person name="Dirks W."/>
            <person name="Good M."/>
            <person name="Goodstein D."/>
            <person name="Lemons D."/>
            <person name="Li W."/>
            <person name="Lyons J.B."/>
            <person name="Morris A."/>
            <person name="Nichols S."/>
            <person name="Richter D.J."/>
            <person name="Salamov A."/>
            <person name="Bork P."/>
            <person name="Lim W.A."/>
            <person name="Manning G."/>
            <person name="Miller W.T."/>
            <person name="McGinnis W."/>
            <person name="Shapiro H."/>
            <person name="Tjian R."/>
            <person name="Grigoriev I.V."/>
            <person name="Rokhsar D."/>
        </authorList>
    </citation>
    <scope>NUCLEOTIDE SEQUENCE [LARGE SCALE GENOMIC DNA]</scope>
    <source>
        <strain evidence="7">MX1 / ATCC 50154</strain>
    </source>
</reference>
<dbReference type="STRING" id="81824.A9V5C6"/>
<dbReference type="PANTHER" id="PTHR15549:SF30">
    <property type="entry name" value="MID2 DOMAIN-CONTAINING PROTEIN"/>
    <property type="match status" value="1"/>
</dbReference>
<dbReference type="KEGG" id="mbr:MONBRDRAFT_33431"/>
<keyword evidence="4 5" id="KW-0472">Membrane</keyword>
<keyword evidence="7" id="KW-1185">Reference proteome</keyword>
<name>A9V5C6_MONBE</name>
<evidence type="ECO:0000256" key="3">
    <source>
        <dbReference type="ARBA" id="ARBA00022989"/>
    </source>
</evidence>
<dbReference type="PANTHER" id="PTHR15549">
    <property type="entry name" value="PAIRED IMMUNOGLOBULIN-LIKE TYPE 2 RECEPTOR"/>
    <property type="match status" value="1"/>
</dbReference>
<protein>
    <submittedName>
        <fullName evidence="6">Uncharacterized protein</fullName>
    </submittedName>
</protein>
<dbReference type="RefSeq" id="XP_001747870.1">
    <property type="nucleotide sequence ID" value="XM_001747818.1"/>
</dbReference>